<keyword evidence="1" id="KW-1185">Reference proteome</keyword>
<evidence type="ECO:0000313" key="2">
    <source>
        <dbReference type="RefSeq" id="XP_075111593.1"/>
    </source>
</evidence>
<organism evidence="1 2">
    <name type="scientific">Nicotiana tabacum</name>
    <name type="common">Common tobacco</name>
    <dbReference type="NCBI Taxonomy" id="4097"/>
    <lineage>
        <taxon>Eukaryota</taxon>
        <taxon>Viridiplantae</taxon>
        <taxon>Streptophyta</taxon>
        <taxon>Embryophyta</taxon>
        <taxon>Tracheophyta</taxon>
        <taxon>Spermatophyta</taxon>
        <taxon>Magnoliopsida</taxon>
        <taxon>eudicotyledons</taxon>
        <taxon>Gunneridae</taxon>
        <taxon>Pentapetalae</taxon>
        <taxon>asterids</taxon>
        <taxon>lamiids</taxon>
        <taxon>Solanales</taxon>
        <taxon>Solanaceae</taxon>
        <taxon>Nicotianoideae</taxon>
        <taxon>Nicotianeae</taxon>
        <taxon>Nicotiana</taxon>
    </lineage>
</organism>
<proteinExistence type="predicted"/>
<sequence length="453" mass="51940">MVQVQILMVTTQMIHCQVKERGSQFSCYITFVNGKNKVHERRELWDQLRQIHSIMQEAWLVIGDFNSVLSGNDRINGQPIHQAELVDFQDCIRDIGVGKLNRKGCQWSWCNKRDAGDRIYSNIDWAGKEQNCIYLYEQGKRVLEPKQIEQEFKGFFQSLLGTSASEIPCINIAIARDGHCLTKEQQQLLSAPVTMADIDMAVKELPNEKAPGMDGFPADIQDHIQDPHNKIEAGSGLNCGTLSGKKGLRQGDPMSPYLFVLVMEYLNRVLKKLKDNPDFNYHLKCSRNNITHKCFADDLIMCCRADRVSIRLAMDRFNHFSEVSSLKANMEKSVLYIAGVRKEFKEMILEEMQFTLGELPFKYLGVPLSSKKLTVQQCMPLIEKITARINCWTAKLLSYSGRLQLLKSVIFEMQTYWAQVFLLPKKILKLIISACRTFLWTGRVEPSRRALIT</sequence>
<reference evidence="2" key="2">
    <citation type="submission" date="2025-08" db="UniProtKB">
        <authorList>
            <consortium name="RefSeq"/>
        </authorList>
    </citation>
    <scope>IDENTIFICATION</scope>
    <source>
        <tissue evidence="2">Leaf</tissue>
    </source>
</reference>
<dbReference type="Proteomes" id="UP000790787">
    <property type="component" value="Chromosome 6"/>
</dbReference>
<dbReference type="RefSeq" id="XP_075111593.1">
    <property type="nucleotide sequence ID" value="XM_075255492.1"/>
</dbReference>
<name>A0AC58UQ18_TOBAC</name>
<evidence type="ECO:0000313" key="1">
    <source>
        <dbReference type="Proteomes" id="UP000790787"/>
    </source>
</evidence>
<accession>A0AC58UQ18</accession>
<gene>
    <name evidence="2" type="primary">LOC142181865</name>
</gene>
<reference evidence="1" key="1">
    <citation type="journal article" date="2014" name="Nat. Commun.">
        <title>The tobacco genome sequence and its comparison with those of tomato and potato.</title>
        <authorList>
            <person name="Sierro N."/>
            <person name="Battey J.N."/>
            <person name="Ouadi S."/>
            <person name="Bakaher N."/>
            <person name="Bovet L."/>
            <person name="Willig A."/>
            <person name="Goepfert S."/>
            <person name="Peitsch M.C."/>
            <person name="Ivanov N.V."/>
        </authorList>
    </citation>
    <scope>NUCLEOTIDE SEQUENCE [LARGE SCALE GENOMIC DNA]</scope>
</reference>
<protein>
    <submittedName>
        <fullName evidence="2">Uncharacterized protein LOC142181865</fullName>
    </submittedName>
</protein>